<name>A0A6D2J5E9_9BRAS</name>
<dbReference type="OrthoDB" id="10532983at2759"/>
<sequence>MPKNVTEAGSQDKRLGSIQEDMLTYLLSGSFLNALLIVGDKSRDIGFIRTLNRTNFGSVNIFLAQPDGGGGPIVHVGPLHWYWGSLAAGGGPLPSDEKDRLVNEFNWVGF</sequence>
<accession>A0A6D2J5E9</accession>
<dbReference type="EMBL" id="CACVBM020001163">
    <property type="protein sequence ID" value="CAA7036179.1"/>
    <property type="molecule type" value="Genomic_DNA"/>
</dbReference>
<keyword evidence="2" id="KW-1185">Reference proteome</keyword>
<evidence type="ECO:0000313" key="1">
    <source>
        <dbReference type="EMBL" id="CAA7036179.1"/>
    </source>
</evidence>
<comment type="caution">
    <text evidence="1">The sequence shown here is derived from an EMBL/GenBank/DDBJ whole genome shotgun (WGS) entry which is preliminary data.</text>
</comment>
<dbReference type="Proteomes" id="UP000467841">
    <property type="component" value="Unassembled WGS sequence"/>
</dbReference>
<dbReference type="AlphaFoldDB" id="A0A6D2J5E9"/>
<organism evidence="1 2">
    <name type="scientific">Microthlaspi erraticum</name>
    <dbReference type="NCBI Taxonomy" id="1685480"/>
    <lineage>
        <taxon>Eukaryota</taxon>
        <taxon>Viridiplantae</taxon>
        <taxon>Streptophyta</taxon>
        <taxon>Embryophyta</taxon>
        <taxon>Tracheophyta</taxon>
        <taxon>Spermatophyta</taxon>
        <taxon>Magnoliopsida</taxon>
        <taxon>eudicotyledons</taxon>
        <taxon>Gunneridae</taxon>
        <taxon>Pentapetalae</taxon>
        <taxon>rosids</taxon>
        <taxon>malvids</taxon>
        <taxon>Brassicales</taxon>
        <taxon>Brassicaceae</taxon>
        <taxon>Coluteocarpeae</taxon>
        <taxon>Microthlaspi</taxon>
    </lineage>
</organism>
<reference evidence="1" key="1">
    <citation type="submission" date="2020-01" db="EMBL/GenBank/DDBJ databases">
        <authorList>
            <person name="Mishra B."/>
        </authorList>
    </citation>
    <scope>NUCLEOTIDE SEQUENCE [LARGE SCALE GENOMIC DNA]</scope>
</reference>
<gene>
    <name evidence="1" type="ORF">MERR_LOCUS23414</name>
</gene>
<evidence type="ECO:0000313" key="2">
    <source>
        <dbReference type="Proteomes" id="UP000467841"/>
    </source>
</evidence>
<proteinExistence type="predicted"/>
<protein>
    <submittedName>
        <fullName evidence="1">Uncharacterized protein</fullName>
    </submittedName>
</protein>